<dbReference type="InterPro" id="IPR036388">
    <property type="entry name" value="WH-like_DNA-bd_sf"/>
</dbReference>
<dbReference type="Pfam" id="PF00480">
    <property type="entry name" value="ROK"/>
    <property type="match status" value="1"/>
</dbReference>
<comment type="similarity">
    <text evidence="1">Belongs to the ROK (NagC/XylR) family.</text>
</comment>
<dbReference type="InterPro" id="IPR036390">
    <property type="entry name" value="WH_DNA-bd_sf"/>
</dbReference>
<evidence type="ECO:0000313" key="3">
    <source>
        <dbReference type="EMBL" id="TCC30042.1"/>
    </source>
</evidence>
<dbReference type="SUPFAM" id="SSF46785">
    <property type="entry name" value="Winged helix' DNA-binding domain"/>
    <property type="match status" value="1"/>
</dbReference>
<accession>A0A4V2M2Y9</accession>
<evidence type="ECO:0000313" key="4">
    <source>
        <dbReference type="Proteomes" id="UP000294225"/>
    </source>
</evidence>
<gene>
    <name evidence="3" type="ORF">E0H92_39335</name>
</gene>
<dbReference type="InterPro" id="IPR043129">
    <property type="entry name" value="ATPase_NBD"/>
</dbReference>
<dbReference type="RefSeq" id="WP_131499902.1">
    <property type="nucleotide sequence ID" value="NZ_SJKC01000008.1"/>
</dbReference>
<name>A0A4V2M2Y9_9ACTN</name>
<evidence type="ECO:0000256" key="1">
    <source>
        <dbReference type="ARBA" id="ARBA00006479"/>
    </source>
</evidence>
<sequence>MTLTDGRRPGSRGVAADHVSLRRNNLSVVLRHVRDLGPRSRARIADETGLNKATVSSLVAELVDRGLLREGLADSSRALGRPGQLVELDGTGVCGVGAEINVDYLAVAALDLAGGVVLEKRVPVDVAHLEPGTTLDRLAELVREAVDAVEARSGQLAGVTLAVPGLVQGETGELKLAPNLGWGEVSVAQEMRSRLGDAGYPLHVENEANLAALAAYAELQRAEDGWAGERGAGERGGAPHDLVLLTGAVGVGGGIVSNGHLLHGGAGYSGEVGHMPVAPPGRTCGCGRTGCWETVVGLTALLHKATDRDDPVRDPSLDVEQRLAGITRRAEAGDARTLSALKDVGTWLGIGGAILVNILNPDVLVLGGYFAVLGPWLKEPLEKAIQDRVIAPDGGGCKVVRSELGFAAAVRGGAQISLDQVFVDPTRIGAAS</sequence>
<dbReference type="Gene3D" id="3.30.420.40">
    <property type="match status" value="2"/>
</dbReference>
<dbReference type="InterPro" id="IPR000600">
    <property type="entry name" value="ROK"/>
</dbReference>
<dbReference type="AlphaFoldDB" id="A0A4V2M2Y9"/>
<organism evidence="3 4">
    <name type="scientific">Kribbella speibonae</name>
    <dbReference type="NCBI Taxonomy" id="1572660"/>
    <lineage>
        <taxon>Bacteria</taxon>
        <taxon>Bacillati</taxon>
        <taxon>Actinomycetota</taxon>
        <taxon>Actinomycetes</taxon>
        <taxon>Propionibacteriales</taxon>
        <taxon>Kribbellaceae</taxon>
        <taxon>Kribbella</taxon>
    </lineage>
</organism>
<comment type="caution">
    <text evidence="3">The sequence shown here is derived from an EMBL/GenBank/DDBJ whole genome shotgun (WGS) entry which is preliminary data.</text>
</comment>
<dbReference type="EMBL" id="SJKC01000008">
    <property type="protein sequence ID" value="TCC30042.1"/>
    <property type="molecule type" value="Genomic_DNA"/>
</dbReference>
<reference evidence="3 4" key="1">
    <citation type="submission" date="2019-02" db="EMBL/GenBank/DDBJ databases">
        <title>Kribbella capetownensis sp. nov. and Kribbella speibonae sp. nov., isolated from soil.</title>
        <authorList>
            <person name="Curtis S.M."/>
            <person name="Norton I."/>
            <person name="Everest G.J."/>
            <person name="Meyers P.R."/>
        </authorList>
    </citation>
    <scope>NUCLEOTIDE SEQUENCE [LARGE SCALE GENOMIC DNA]</scope>
    <source>
        <strain evidence="3 4">YM55</strain>
    </source>
</reference>
<protein>
    <submittedName>
        <fullName evidence="3">ROK family transcriptional regulator</fullName>
    </submittedName>
</protein>
<dbReference type="SUPFAM" id="SSF53067">
    <property type="entry name" value="Actin-like ATPase domain"/>
    <property type="match status" value="2"/>
</dbReference>
<feature type="domain" description="HTH marR-type" evidence="2">
    <location>
        <begin position="29"/>
        <end position="70"/>
    </location>
</feature>
<evidence type="ECO:0000259" key="2">
    <source>
        <dbReference type="Pfam" id="PF12802"/>
    </source>
</evidence>
<dbReference type="Proteomes" id="UP000294225">
    <property type="component" value="Unassembled WGS sequence"/>
</dbReference>
<dbReference type="GO" id="GO:0003700">
    <property type="term" value="F:DNA-binding transcription factor activity"/>
    <property type="evidence" value="ECO:0007669"/>
    <property type="project" value="InterPro"/>
</dbReference>
<proteinExistence type="inferred from homology"/>
<dbReference type="PANTHER" id="PTHR18964">
    <property type="entry name" value="ROK (REPRESSOR, ORF, KINASE) FAMILY"/>
    <property type="match status" value="1"/>
</dbReference>
<dbReference type="Pfam" id="PF12802">
    <property type="entry name" value="MarR_2"/>
    <property type="match status" value="1"/>
</dbReference>
<dbReference type="InterPro" id="IPR000835">
    <property type="entry name" value="HTH_MarR-typ"/>
</dbReference>
<dbReference type="PANTHER" id="PTHR18964:SF149">
    <property type="entry name" value="BIFUNCTIONAL UDP-N-ACETYLGLUCOSAMINE 2-EPIMERASE_N-ACETYLMANNOSAMINE KINASE"/>
    <property type="match status" value="1"/>
</dbReference>
<dbReference type="Gene3D" id="1.10.10.10">
    <property type="entry name" value="Winged helix-like DNA-binding domain superfamily/Winged helix DNA-binding domain"/>
    <property type="match status" value="1"/>
</dbReference>